<keyword evidence="5" id="KW-0819">tRNA processing</keyword>
<evidence type="ECO:0000313" key="10">
    <source>
        <dbReference type="Proteomes" id="UP001530293"/>
    </source>
</evidence>
<evidence type="ECO:0000313" key="9">
    <source>
        <dbReference type="EMBL" id="KAL3761316.1"/>
    </source>
</evidence>
<organism evidence="9 10">
    <name type="scientific">Discostella pseudostelligera</name>
    <dbReference type="NCBI Taxonomy" id="259834"/>
    <lineage>
        <taxon>Eukaryota</taxon>
        <taxon>Sar</taxon>
        <taxon>Stramenopiles</taxon>
        <taxon>Ochrophyta</taxon>
        <taxon>Bacillariophyta</taxon>
        <taxon>Coscinodiscophyceae</taxon>
        <taxon>Thalassiosirophycidae</taxon>
        <taxon>Stephanodiscales</taxon>
        <taxon>Stephanodiscaceae</taxon>
        <taxon>Discostella</taxon>
    </lineage>
</organism>
<dbReference type="PANTHER" id="PTHR43453:SF1">
    <property type="entry name" value="TRNA_RRNA METHYLTRANSFERASE SPOU TYPE DOMAIN-CONTAINING PROTEIN"/>
    <property type="match status" value="1"/>
</dbReference>
<dbReference type="InterPro" id="IPR033671">
    <property type="entry name" value="TrmH"/>
</dbReference>
<dbReference type="Pfam" id="PF00588">
    <property type="entry name" value="SpoU_methylase"/>
    <property type="match status" value="1"/>
</dbReference>
<dbReference type="InterPro" id="IPR029028">
    <property type="entry name" value="Alpha/beta_knot_MTases"/>
</dbReference>
<keyword evidence="1" id="KW-0820">tRNA-binding</keyword>
<reference evidence="9 10" key="1">
    <citation type="submission" date="2024-10" db="EMBL/GenBank/DDBJ databases">
        <title>Updated reference genomes for cyclostephanoid diatoms.</title>
        <authorList>
            <person name="Roberts W.R."/>
            <person name="Alverson A.J."/>
        </authorList>
    </citation>
    <scope>NUCLEOTIDE SEQUENCE [LARGE SCALE GENOMIC DNA]</scope>
    <source>
        <strain evidence="9 10">AJA232-27</strain>
    </source>
</reference>
<sequence>MASSSSISSTISSAAEVETASTPLVSTTRALFLRRRNLMMPSITTRLFHHDSSTATDEGAGYIPATTIDSVANDVGTEGEDNNHHYLNLGDNVKDNEEVANPEGSVDDDSATIAAASASQTWQNPRSRWAKRKHRKKMEKQLREGNNIEGEEATSGDDSGVLDWETFEFGTSPKMDKRFDDSDINDPADQTGIPNHILNTIATNTVTYQTYLQHEANIDKSTSTESIRSKSELLSLSPEIVEKSINILSPYILPRRMERIESILGKRTKHARFLFENPSNPSNVWACLRTLDSFGIQYVDVIVNSESYQGKAAVNQKRGMRTAMGSAVWMTIRQFVSIDEAITSLREEEGCLIYASDLNPDAKDVRDLIWDVDFDAEENDVDNIAEEDEIHSKKQGQRPICIVMGNEERGISDEMRNLADETFYLPMCGFAESFNLSVATAITLAYMSAVSGRGGEGSNDGTAGGGNGIKGPLRPGDLDPHELQCLKLRGVINSLAQKRMGKALLKQEGIVLPNSLYKDV</sequence>
<dbReference type="AlphaFoldDB" id="A0ABD3MHB5"/>
<gene>
    <name evidence="9" type="ORF">ACHAWU_010229</name>
</gene>
<dbReference type="InterPro" id="IPR001537">
    <property type="entry name" value="SpoU_MeTrfase"/>
</dbReference>
<dbReference type="GO" id="GO:0032259">
    <property type="term" value="P:methylation"/>
    <property type="evidence" value="ECO:0007669"/>
    <property type="project" value="UniProtKB-KW"/>
</dbReference>
<dbReference type="Gene3D" id="3.40.1280.10">
    <property type="match status" value="1"/>
</dbReference>
<protein>
    <recommendedName>
        <fullName evidence="8">tRNA/rRNA methyltransferase SpoU type domain-containing protein</fullName>
    </recommendedName>
</protein>
<keyword evidence="4" id="KW-0949">S-adenosyl-L-methionine</keyword>
<feature type="region of interest" description="Disordered" evidence="7">
    <location>
        <begin position="1"/>
        <end position="20"/>
    </location>
</feature>
<dbReference type="SUPFAM" id="SSF75217">
    <property type="entry name" value="alpha/beta knot"/>
    <property type="match status" value="1"/>
</dbReference>
<evidence type="ECO:0000256" key="7">
    <source>
        <dbReference type="SAM" id="MobiDB-lite"/>
    </source>
</evidence>
<keyword evidence="2" id="KW-0489">Methyltransferase</keyword>
<evidence type="ECO:0000256" key="2">
    <source>
        <dbReference type="ARBA" id="ARBA00022603"/>
    </source>
</evidence>
<evidence type="ECO:0000256" key="3">
    <source>
        <dbReference type="ARBA" id="ARBA00022679"/>
    </source>
</evidence>
<dbReference type="CDD" id="cd18092">
    <property type="entry name" value="SpoU-like_TrmH"/>
    <property type="match status" value="1"/>
</dbReference>
<evidence type="ECO:0000256" key="1">
    <source>
        <dbReference type="ARBA" id="ARBA00022555"/>
    </source>
</evidence>
<accession>A0ABD3MHB5</accession>
<dbReference type="Proteomes" id="UP001530293">
    <property type="component" value="Unassembled WGS sequence"/>
</dbReference>
<feature type="region of interest" description="Disordered" evidence="7">
    <location>
        <begin position="453"/>
        <end position="474"/>
    </location>
</feature>
<proteinExistence type="predicted"/>
<dbReference type="GO" id="GO:0000049">
    <property type="term" value="F:tRNA binding"/>
    <property type="evidence" value="ECO:0007669"/>
    <property type="project" value="UniProtKB-KW"/>
</dbReference>
<feature type="compositionally biased region" description="Basic residues" evidence="7">
    <location>
        <begin position="128"/>
        <end position="138"/>
    </location>
</feature>
<keyword evidence="6" id="KW-0694">RNA-binding</keyword>
<dbReference type="GO" id="GO:0008168">
    <property type="term" value="F:methyltransferase activity"/>
    <property type="evidence" value="ECO:0007669"/>
    <property type="project" value="UniProtKB-KW"/>
</dbReference>
<evidence type="ECO:0000259" key="8">
    <source>
        <dbReference type="Pfam" id="PF00588"/>
    </source>
</evidence>
<comment type="caution">
    <text evidence="9">The sequence shown here is derived from an EMBL/GenBank/DDBJ whole genome shotgun (WGS) entry which is preliminary data.</text>
</comment>
<dbReference type="PANTHER" id="PTHR43453">
    <property type="entry name" value="RRNA METHYLASE-LIKE"/>
    <property type="match status" value="1"/>
</dbReference>
<name>A0ABD3MHB5_9STRA</name>
<dbReference type="EMBL" id="JALLBG020000152">
    <property type="protein sequence ID" value="KAL3761316.1"/>
    <property type="molecule type" value="Genomic_DNA"/>
</dbReference>
<feature type="compositionally biased region" description="Gly residues" evidence="7">
    <location>
        <begin position="453"/>
        <end position="469"/>
    </location>
</feature>
<feature type="region of interest" description="Disordered" evidence="7">
    <location>
        <begin position="117"/>
        <end position="162"/>
    </location>
</feature>
<dbReference type="InterPro" id="IPR029026">
    <property type="entry name" value="tRNA_m1G_MTases_N"/>
</dbReference>
<dbReference type="GO" id="GO:0008033">
    <property type="term" value="P:tRNA processing"/>
    <property type="evidence" value="ECO:0007669"/>
    <property type="project" value="UniProtKB-KW"/>
</dbReference>
<feature type="domain" description="tRNA/rRNA methyltransferase SpoU type" evidence="8">
    <location>
        <begin position="273"/>
        <end position="444"/>
    </location>
</feature>
<evidence type="ECO:0000256" key="6">
    <source>
        <dbReference type="ARBA" id="ARBA00022884"/>
    </source>
</evidence>
<evidence type="ECO:0000256" key="4">
    <source>
        <dbReference type="ARBA" id="ARBA00022691"/>
    </source>
</evidence>
<evidence type="ECO:0000256" key="5">
    <source>
        <dbReference type="ARBA" id="ARBA00022694"/>
    </source>
</evidence>
<keyword evidence="10" id="KW-1185">Reference proteome</keyword>
<keyword evidence="3" id="KW-0808">Transferase</keyword>